<evidence type="ECO:0000256" key="9">
    <source>
        <dbReference type="RuleBase" id="RU363003"/>
    </source>
</evidence>
<comment type="similarity">
    <text evidence="3 9">Belongs to the D-isomer specific 2-hydroxyacid dehydrogenase family.</text>
</comment>
<dbReference type="SUPFAM" id="SSF52283">
    <property type="entry name" value="Formate/glycerate dehydrogenase catalytic domain-like"/>
    <property type="match status" value="1"/>
</dbReference>
<evidence type="ECO:0000256" key="3">
    <source>
        <dbReference type="ARBA" id="ARBA00005854"/>
    </source>
</evidence>
<evidence type="ECO:0000313" key="11">
    <source>
        <dbReference type="EMBL" id="ABC77052.1"/>
    </source>
</evidence>
<reference evidence="11 12" key="1">
    <citation type="journal article" date="2007" name="Proc. Natl. Acad. Sci. U.S.A.">
        <title>The genome of Syntrophus aciditrophicus: life at the thermodynamic limit of microbial growth.</title>
        <authorList>
            <person name="McInerney M.J."/>
            <person name="Rohlin L."/>
            <person name="Mouttaki H."/>
            <person name="Kim U."/>
            <person name="Krupp R.S."/>
            <person name="Rios-Hernandez L."/>
            <person name="Sieber J."/>
            <person name="Struchtemeyer C.G."/>
            <person name="Bhattacharyya A."/>
            <person name="Campbell J.W."/>
            <person name="Gunsalus R.P."/>
        </authorList>
    </citation>
    <scope>NUCLEOTIDE SEQUENCE [LARGE SCALE GENOMIC DNA]</scope>
    <source>
        <strain evidence="11 12">SB</strain>
    </source>
</reference>
<dbReference type="HOGENOM" id="CLU_019796_8_1_7"/>
<protein>
    <recommendedName>
        <fullName evidence="4 9">D-3-phosphoglycerate dehydrogenase</fullName>
        <ecNumber evidence="9">1.1.1.95</ecNumber>
    </recommendedName>
</protein>
<keyword evidence="6 9" id="KW-0520">NAD</keyword>
<evidence type="ECO:0000256" key="5">
    <source>
        <dbReference type="ARBA" id="ARBA00023002"/>
    </source>
</evidence>
<sequence length="527" mass="56684">MIRVLVSDSMASEGIEVFRKTPGIEVDVITKHTPEELKELVASYDGLVVRSASKITKEILDSADKLTVIGRAGAGVDNIDVEAASKKGIVVMNTPGGNTVTTGEHAIAMMLSLARKIPQATASMKAGKWEKSRFMGNEYCNKTLGIIGIGRIGSVVADRAKGLKMNVIAYDPFISQEAAEKMGITLASLDEIYGSADFISVHTPKNKETTGMINAAAFAKMKKGVFVINCARGGIVNEKDLYDALVSGQVAGAALDVFEEEPTKNIDLISLDNVICTPHLGASTDEAQTTVAVAIAEQMVDYLLKGEIRYAVNFPAVSADLMAAITPYLALAEKLGKFQAQIVSGGIEEINIEYSGEILKYDVAPITIALLKGLLTPILNENVNYINAPVIAKERGINVKESRSSAEGDYRSMITLTLKTSEGESITAGALFGRRDPRIVRINQFTVDVIPEGHLLMLYNHDKPGVIGNIGTAIGSANINIARMHWSRLQAEQKAMVVFSTDTPVDAQLLKKLKETPNVISVQELDM</sequence>
<dbReference type="FunFam" id="3.30.1330.90:FF:000003">
    <property type="entry name" value="D-3-phosphoglycerate dehydrogenase"/>
    <property type="match status" value="1"/>
</dbReference>
<evidence type="ECO:0000256" key="7">
    <source>
        <dbReference type="ARBA" id="ARBA00048126"/>
    </source>
</evidence>
<dbReference type="PROSITE" id="PS00671">
    <property type="entry name" value="D_2_HYDROXYACID_DH_3"/>
    <property type="match status" value="1"/>
</dbReference>
<comment type="pathway">
    <text evidence="2 9">Amino-acid biosynthesis; L-serine biosynthesis; L-serine from 3-phospho-D-glycerate: step 1/3.</text>
</comment>
<dbReference type="FunFam" id="3.40.50.720:FF:000021">
    <property type="entry name" value="D-3-phosphoglycerate dehydrogenase"/>
    <property type="match status" value="1"/>
</dbReference>
<dbReference type="PROSITE" id="PS00065">
    <property type="entry name" value="D_2_HYDROXYACID_DH_1"/>
    <property type="match status" value="1"/>
</dbReference>
<dbReference type="GO" id="GO:0006564">
    <property type="term" value="P:L-serine biosynthetic process"/>
    <property type="evidence" value="ECO:0007669"/>
    <property type="project" value="UniProtKB-UniRule"/>
</dbReference>
<dbReference type="AlphaFoldDB" id="Q2LSJ2"/>
<dbReference type="PANTHER" id="PTHR42938">
    <property type="entry name" value="FORMATE DEHYDROGENASE 1"/>
    <property type="match status" value="1"/>
</dbReference>
<dbReference type="Gene3D" id="3.40.50.720">
    <property type="entry name" value="NAD(P)-binding Rossmann-like Domain"/>
    <property type="match status" value="2"/>
</dbReference>
<accession>Q2LSJ2</accession>
<dbReference type="Pfam" id="PF00389">
    <property type="entry name" value="2-Hacid_dh"/>
    <property type="match status" value="1"/>
</dbReference>
<dbReference type="Gene3D" id="3.30.70.260">
    <property type="match status" value="1"/>
</dbReference>
<dbReference type="NCBIfam" id="TIGR01327">
    <property type="entry name" value="PGDH"/>
    <property type="match status" value="1"/>
</dbReference>
<dbReference type="SUPFAM" id="SSF143548">
    <property type="entry name" value="Serine metabolism enzymes domain"/>
    <property type="match status" value="1"/>
</dbReference>
<keyword evidence="9" id="KW-0028">Amino-acid biosynthesis</keyword>
<dbReference type="SUPFAM" id="SSF55021">
    <property type="entry name" value="ACT-like"/>
    <property type="match status" value="1"/>
</dbReference>
<dbReference type="GO" id="GO:0051287">
    <property type="term" value="F:NAD binding"/>
    <property type="evidence" value="ECO:0007669"/>
    <property type="project" value="UniProtKB-UniRule"/>
</dbReference>
<dbReference type="CDD" id="cd04902">
    <property type="entry name" value="ACT_3PGDH-xct"/>
    <property type="match status" value="1"/>
</dbReference>
<evidence type="ECO:0000256" key="8">
    <source>
        <dbReference type="ARBA" id="ARBA00048731"/>
    </source>
</evidence>
<dbReference type="InterPro" id="IPR006140">
    <property type="entry name" value="D-isomer_DH_NAD-bd"/>
</dbReference>
<dbReference type="Pfam" id="PF01842">
    <property type="entry name" value="ACT"/>
    <property type="match status" value="1"/>
</dbReference>
<evidence type="ECO:0000256" key="4">
    <source>
        <dbReference type="ARBA" id="ARBA00021582"/>
    </source>
</evidence>
<keyword evidence="12" id="KW-1185">Reference proteome</keyword>
<evidence type="ECO:0000259" key="10">
    <source>
        <dbReference type="PROSITE" id="PS51671"/>
    </source>
</evidence>
<dbReference type="InterPro" id="IPR029752">
    <property type="entry name" value="D-isomer_DH_CS1"/>
</dbReference>
<evidence type="ECO:0000256" key="2">
    <source>
        <dbReference type="ARBA" id="ARBA00005216"/>
    </source>
</evidence>
<dbReference type="STRING" id="56780.SYN_00123"/>
<name>Q2LSJ2_SYNAS</name>
<dbReference type="UniPathway" id="UPA00135">
    <property type="reaction ID" value="UER00196"/>
</dbReference>
<dbReference type="InParanoid" id="Q2LSJ2"/>
<dbReference type="InterPro" id="IPR029009">
    <property type="entry name" value="ASB_dom_sf"/>
</dbReference>
<dbReference type="CDD" id="cd12173">
    <property type="entry name" value="PGDH_4"/>
    <property type="match status" value="1"/>
</dbReference>
<comment type="catalytic activity">
    <reaction evidence="8 9">
        <text>(2R)-3-phosphoglycerate + NAD(+) = 3-phosphooxypyruvate + NADH + H(+)</text>
        <dbReference type="Rhea" id="RHEA:12641"/>
        <dbReference type="ChEBI" id="CHEBI:15378"/>
        <dbReference type="ChEBI" id="CHEBI:18110"/>
        <dbReference type="ChEBI" id="CHEBI:57540"/>
        <dbReference type="ChEBI" id="CHEBI:57945"/>
        <dbReference type="ChEBI" id="CHEBI:58272"/>
        <dbReference type="EC" id="1.1.1.95"/>
    </reaction>
</comment>
<evidence type="ECO:0000256" key="1">
    <source>
        <dbReference type="ARBA" id="ARBA00003800"/>
    </source>
</evidence>
<dbReference type="InterPro" id="IPR029753">
    <property type="entry name" value="D-isomer_DH_CS"/>
</dbReference>
<dbReference type="PROSITE" id="PS00670">
    <property type="entry name" value="D_2_HYDROXYACID_DH_2"/>
    <property type="match status" value="1"/>
</dbReference>
<evidence type="ECO:0000256" key="6">
    <source>
        <dbReference type="ARBA" id="ARBA00023027"/>
    </source>
</evidence>
<dbReference type="SUPFAM" id="SSF51735">
    <property type="entry name" value="NAD(P)-binding Rossmann-fold domains"/>
    <property type="match status" value="1"/>
</dbReference>
<dbReference type="InterPro" id="IPR002912">
    <property type="entry name" value="ACT_dom"/>
</dbReference>
<dbReference type="PROSITE" id="PS51671">
    <property type="entry name" value="ACT"/>
    <property type="match status" value="1"/>
</dbReference>
<keyword evidence="9" id="KW-0718">Serine biosynthesis</keyword>
<dbReference type="RefSeq" id="WP_011417081.1">
    <property type="nucleotide sequence ID" value="NC_007759.1"/>
</dbReference>
<comment type="function">
    <text evidence="1">Catalyzes the reversible oxidation of 3-phospho-D-glycerate to 3-phosphonooxypyruvate, the first step of the phosphorylated L-serine biosynthesis pathway. Also catalyzes the reversible oxidation of 2-hydroxyglutarate to 2-oxoglutarate.</text>
</comment>
<dbReference type="Pfam" id="PF02826">
    <property type="entry name" value="2-Hacid_dh_C"/>
    <property type="match status" value="1"/>
</dbReference>
<dbReference type="KEGG" id="sat:SYN_00123"/>
<gene>
    <name evidence="11" type="ORF">SYN_00123</name>
</gene>
<dbReference type="InterPro" id="IPR045865">
    <property type="entry name" value="ACT-like_dom_sf"/>
</dbReference>
<dbReference type="EMBL" id="CP000252">
    <property type="protein sequence ID" value="ABC77052.1"/>
    <property type="molecule type" value="Genomic_DNA"/>
</dbReference>
<proteinExistence type="inferred from homology"/>
<dbReference type="InterPro" id="IPR036291">
    <property type="entry name" value="NAD(P)-bd_dom_sf"/>
</dbReference>
<comment type="catalytic activity">
    <reaction evidence="7">
        <text>(R)-2-hydroxyglutarate + NAD(+) = 2-oxoglutarate + NADH + H(+)</text>
        <dbReference type="Rhea" id="RHEA:49612"/>
        <dbReference type="ChEBI" id="CHEBI:15378"/>
        <dbReference type="ChEBI" id="CHEBI:15801"/>
        <dbReference type="ChEBI" id="CHEBI:16810"/>
        <dbReference type="ChEBI" id="CHEBI:57540"/>
        <dbReference type="ChEBI" id="CHEBI:57945"/>
        <dbReference type="EC" id="1.1.1.399"/>
    </reaction>
</comment>
<dbReference type="Gene3D" id="3.30.1330.90">
    <property type="entry name" value="D-3-phosphoglycerate dehydrogenase, domain 3"/>
    <property type="match status" value="1"/>
</dbReference>
<dbReference type="FunCoup" id="Q2LSJ2">
    <property type="interactions" value="408"/>
</dbReference>
<dbReference type="Proteomes" id="UP000001933">
    <property type="component" value="Chromosome"/>
</dbReference>
<dbReference type="Pfam" id="PF19304">
    <property type="entry name" value="PGDH_inter"/>
    <property type="match status" value="1"/>
</dbReference>
<dbReference type="GO" id="GO:0004617">
    <property type="term" value="F:phosphoglycerate dehydrogenase activity"/>
    <property type="evidence" value="ECO:0007669"/>
    <property type="project" value="UniProtKB-UniRule"/>
</dbReference>
<dbReference type="eggNOG" id="COG0111">
    <property type="taxonomic scope" value="Bacteria"/>
</dbReference>
<dbReference type="PANTHER" id="PTHR42938:SF47">
    <property type="entry name" value="HYDROXYPYRUVATE REDUCTASE"/>
    <property type="match status" value="1"/>
</dbReference>
<dbReference type="InterPro" id="IPR006139">
    <property type="entry name" value="D-isomer_2_OHA_DH_cat_dom"/>
</dbReference>
<evidence type="ECO:0000313" key="12">
    <source>
        <dbReference type="Proteomes" id="UP000001933"/>
    </source>
</evidence>
<organism evidence="11 12">
    <name type="scientific">Syntrophus aciditrophicus (strain SB)</name>
    <dbReference type="NCBI Taxonomy" id="56780"/>
    <lineage>
        <taxon>Bacteria</taxon>
        <taxon>Pseudomonadati</taxon>
        <taxon>Thermodesulfobacteriota</taxon>
        <taxon>Syntrophia</taxon>
        <taxon>Syntrophales</taxon>
        <taxon>Syntrophaceae</taxon>
        <taxon>Syntrophus</taxon>
    </lineage>
</organism>
<keyword evidence="5 9" id="KW-0560">Oxidoreductase</keyword>
<dbReference type="InterPro" id="IPR006236">
    <property type="entry name" value="PGDH"/>
</dbReference>
<dbReference type="InterPro" id="IPR045626">
    <property type="entry name" value="PGDH_ASB_dom"/>
</dbReference>
<dbReference type="EC" id="1.1.1.95" evidence="9"/>
<feature type="domain" description="ACT" evidence="10">
    <location>
        <begin position="455"/>
        <end position="527"/>
    </location>
</feature>